<dbReference type="PROSITE" id="PS51722">
    <property type="entry name" value="G_TR_2"/>
    <property type="match status" value="1"/>
</dbReference>
<dbReference type="FunFam" id="2.40.30.10:FF:000040">
    <property type="entry name" value="Peptide chain release factor 3"/>
    <property type="match status" value="1"/>
</dbReference>
<dbReference type="NCBIfam" id="TIGR00503">
    <property type="entry name" value="prfC"/>
    <property type="match status" value="1"/>
</dbReference>
<keyword evidence="4 9" id="KW-0547">Nucleotide-binding</keyword>
<dbReference type="InterPro" id="IPR005225">
    <property type="entry name" value="Small_GTP-bd"/>
</dbReference>
<dbReference type="InterPro" id="IPR032090">
    <property type="entry name" value="RF3_C"/>
</dbReference>
<dbReference type="FunFam" id="3.40.50.300:FF:000542">
    <property type="entry name" value="Peptide chain release factor 3"/>
    <property type="match status" value="1"/>
</dbReference>
<evidence type="ECO:0000256" key="7">
    <source>
        <dbReference type="ARBA" id="ARBA00025017"/>
    </source>
</evidence>
<dbReference type="NCBIfam" id="NF001964">
    <property type="entry name" value="PRK00741.1"/>
    <property type="match status" value="1"/>
</dbReference>
<feature type="binding site" evidence="9">
    <location>
        <begin position="132"/>
        <end position="136"/>
    </location>
    <ligand>
        <name>GTP</name>
        <dbReference type="ChEBI" id="CHEBI:37565"/>
    </ligand>
</feature>
<evidence type="ECO:0000256" key="4">
    <source>
        <dbReference type="ARBA" id="ARBA00022741"/>
    </source>
</evidence>
<accession>A0A840RRV6</accession>
<dbReference type="GO" id="GO:0006449">
    <property type="term" value="P:regulation of translational termination"/>
    <property type="evidence" value="ECO:0007669"/>
    <property type="project" value="UniProtKB-UniRule"/>
</dbReference>
<evidence type="ECO:0000313" key="12">
    <source>
        <dbReference type="EMBL" id="MBB5199219.1"/>
    </source>
</evidence>
<dbReference type="SUPFAM" id="SSF50447">
    <property type="entry name" value="Translation proteins"/>
    <property type="match status" value="1"/>
</dbReference>
<dbReference type="GO" id="GO:0005829">
    <property type="term" value="C:cytosol"/>
    <property type="evidence" value="ECO:0007669"/>
    <property type="project" value="TreeGrafter"/>
</dbReference>
<feature type="domain" description="Tr-type G" evidence="11">
    <location>
        <begin position="55"/>
        <end position="323"/>
    </location>
</feature>
<proteinExistence type="inferred from homology"/>
<comment type="similarity">
    <text evidence="2 9">Belongs to the TRAFAC class translation factor GTPase superfamily. Classic translation factor GTPase family. PrfC subfamily.</text>
</comment>
<dbReference type="FunFam" id="3.30.70.3280:FF:000001">
    <property type="entry name" value="Peptide chain release factor 3"/>
    <property type="match status" value="1"/>
</dbReference>
<evidence type="ECO:0000256" key="3">
    <source>
        <dbReference type="ARBA" id="ARBA00022490"/>
    </source>
</evidence>
<dbReference type="AlphaFoldDB" id="A0A840RRV6"/>
<evidence type="ECO:0000259" key="11">
    <source>
        <dbReference type="PROSITE" id="PS51722"/>
    </source>
</evidence>
<keyword evidence="5 9" id="KW-0648">Protein biosynthesis</keyword>
<dbReference type="CDD" id="cd04169">
    <property type="entry name" value="RF3"/>
    <property type="match status" value="1"/>
</dbReference>
<dbReference type="Gene3D" id="3.30.70.3280">
    <property type="entry name" value="Peptide chain release factor 3, domain III"/>
    <property type="match status" value="1"/>
</dbReference>
<evidence type="ECO:0000256" key="10">
    <source>
        <dbReference type="SAM" id="MobiDB-lite"/>
    </source>
</evidence>
<organism evidence="12 13">
    <name type="scientific">Glaciimonas immobilis</name>
    <dbReference type="NCBI Taxonomy" id="728004"/>
    <lineage>
        <taxon>Bacteria</taxon>
        <taxon>Pseudomonadati</taxon>
        <taxon>Pseudomonadota</taxon>
        <taxon>Betaproteobacteria</taxon>
        <taxon>Burkholderiales</taxon>
        <taxon>Oxalobacteraceae</taxon>
        <taxon>Glaciimonas</taxon>
    </lineage>
</organism>
<dbReference type="Pfam" id="PF22042">
    <property type="entry name" value="EF-G_D2"/>
    <property type="match status" value="1"/>
</dbReference>
<dbReference type="InterPro" id="IPR009000">
    <property type="entry name" value="Transl_B-barrel_sf"/>
</dbReference>
<dbReference type="InterPro" id="IPR035647">
    <property type="entry name" value="EFG_III/V"/>
</dbReference>
<dbReference type="Pfam" id="PF00009">
    <property type="entry name" value="GTP_EFTU"/>
    <property type="match status" value="1"/>
</dbReference>
<dbReference type="Pfam" id="PF16658">
    <property type="entry name" value="RF3_C"/>
    <property type="match status" value="1"/>
</dbReference>
<dbReference type="SUPFAM" id="SSF54980">
    <property type="entry name" value="EF-G C-terminal domain-like"/>
    <property type="match status" value="1"/>
</dbReference>
<comment type="subcellular location">
    <subcellularLocation>
        <location evidence="1 9">Cytoplasm</location>
    </subcellularLocation>
</comment>
<evidence type="ECO:0000313" key="13">
    <source>
        <dbReference type="Proteomes" id="UP000571084"/>
    </source>
</evidence>
<dbReference type="GO" id="GO:0005525">
    <property type="term" value="F:GTP binding"/>
    <property type="evidence" value="ECO:0007669"/>
    <property type="project" value="UniProtKB-UniRule"/>
</dbReference>
<dbReference type="InterPro" id="IPR000795">
    <property type="entry name" value="T_Tr_GTP-bd_dom"/>
</dbReference>
<dbReference type="PANTHER" id="PTHR43556">
    <property type="entry name" value="PEPTIDE CHAIN RELEASE FACTOR RF3"/>
    <property type="match status" value="1"/>
</dbReference>
<evidence type="ECO:0000256" key="9">
    <source>
        <dbReference type="HAMAP-Rule" id="MF_00072"/>
    </source>
</evidence>
<name>A0A840RRV6_9BURK</name>
<dbReference type="InterPro" id="IPR041732">
    <property type="entry name" value="RF3_GTP-bd"/>
</dbReference>
<dbReference type="GO" id="GO:0016149">
    <property type="term" value="F:translation release factor activity, codon specific"/>
    <property type="evidence" value="ECO:0007669"/>
    <property type="project" value="UniProtKB-UniRule"/>
</dbReference>
<evidence type="ECO:0000256" key="8">
    <source>
        <dbReference type="ARBA" id="ARBA00073639"/>
    </source>
</evidence>
<dbReference type="PRINTS" id="PR00315">
    <property type="entry name" value="ELONGATNFCT"/>
</dbReference>
<dbReference type="NCBIfam" id="TIGR00231">
    <property type="entry name" value="small_GTP"/>
    <property type="match status" value="1"/>
</dbReference>
<comment type="function">
    <text evidence="7 9">Increases the formation of ribosomal termination complexes and stimulates activities of RF-1 and RF-2. It binds guanine nucleotides and has strong preference for UGA stop codons. It may interact directly with the ribosome. The stimulation of RF-1 and RF-2 is significantly reduced by GTP and GDP, but not by GMP.</text>
</comment>
<gene>
    <name evidence="9" type="primary">prfC</name>
    <name evidence="12" type="ORF">HNR39_001046</name>
</gene>
<dbReference type="GO" id="GO:0097216">
    <property type="term" value="F:guanosine tetraphosphate binding"/>
    <property type="evidence" value="ECO:0007669"/>
    <property type="project" value="UniProtKB-ARBA"/>
</dbReference>
<sequence>MQQPTQEAMPAPISEQRPADQTQLPTAGQASEQATDAIEVSANNVSLEQIANEVGRRRTFGIISHPDAGKTTLTEKLLLFSGAIQLAGTVKGRKSGRHATSDWMEIEKQRGISVASSVMQFEYRDHVVNLLDTPGHQDFSEDTYRVLTAVDSALMVIDAAKGVETQTIKLLNVCRMRNTPIITLMNKMDRETRDPLELLDELETVLKIQCAPVTWPIGMGKSFRGVYHLLRDEILLFAPGSEKADQTFEVIKGIDNPRLDEMFPREIEQLRMEVELVHGASHPFDKEAFLAGVQTPVFFGSAINNFGIREILNALIDWAQPPGARDATIRTVAPTEKPFSGFVFKIQANMDPAHRDRIAFLRVCSGHFERGMKIKHLRLNREIKVSNVVTFMASSREQVEEAFAGDIIGLPNHGNMQIGDSFSEGEPLQFTGIPYFAPDFFRAVRIRNPLKIKQLHKGLQQLGEEGAIQVFKPISNSDLVLGGVGVLQFEVVASRLMNEYGVDAVFEGTSISSARWITCADKKMLADFERSSAGNYLAHDAAGNLAYLASSGVNLRLAQERWPLVTFHETREHAVKLS</sequence>
<dbReference type="Gene3D" id="3.40.50.300">
    <property type="entry name" value="P-loop containing nucleotide triphosphate hydrolases"/>
    <property type="match status" value="2"/>
</dbReference>
<dbReference type="SUPFAM" id="SSF52540">
    <property type="entry name" value="P-loop containing nucleoside triphosphate hydrolases"/>
    <property type="match status" value="1"/>
</dbReference>
<dbReference type="InterPro" id="IPR031157">
    <property type="entry name" value="G_TR_CS"/>
</dbReference>
<evidence type="ECO:0000256" key="5">
    <source>
        <dbReference type="ARBA" id="ARBA00022917"/>
    </source>
</evidence>
<feature type="binding site" evidence="9">
    <location>
        <begin position="186"/>
        <end position="189"/>
    </location>
    <ligand>
        <name>GTP</name>
        <dbReference type="ChEBI" id="CHEBI:37565"/>
    </ligand>
</feature>
<keyword evidence="3 9" id="KW-0963">Cytoplasm</keyword>
<dbReference type="InterPro" id="IPR053905">
    <property type="entry name" value="EF-G-like_DII"/>
</dbReference>
<comment type="caution">
    <text evidence="12">The sequence shown here is derived from an EMBL/GenBank/DDBJ whole genome shotgun (WGS) entry which is preliminary data.</text>
</comment>
<feature type="binding site" evidence="9">
    <location>
        <begin position="64"/>
        <end position="71"/>
    </location>
    <ligand>
        <name>GTP</name>
        <dbReference type="ChEBI" id="CHEBI:37565"/>
    </ligand>
</feature>
<evidence type="ECO:0000256" key="2">
    <source>
        <dbReference type="ARBA" id="ARBA00009978"/>
    </source>
</evidence>
<dbReference type="Proteomes" id="UP000571084">
    <property type="component" value="Unassembled WGS sequence"/>
</dbReference>
<dbReference type="EMBL" id="JACHHQ010000002">
    <property type="protein sequence ID" value="MBB5199219.1"/>
    <property type="molecule type" value="Genomic_DNA"/>
</dbReference>
<evidence type="ECO:0000256" key="6">
    <source>
        <dbReference type="ARBA" id="ARBA00023134"/>
    </source>
</evidence>
<dbReference type="GO" id="GO:0003924">
    <property type="term" value="F:GTPase activity"/>
    <property type="evidence" value="ECO:0007669"/>
    <property type="project" value="InterPro"/>
</dbReference>
<keyword evidence="13" id="KW-1185">Reference proteome</keyword>
<dbReference type="PANTHER" id="PTHR43556:SF2">
    <property type="entry name" value="PEPTIDE CHAIN RELEASE FACTOR RF3"/>
    <property type="match status" value="1"/>
</dbReference>
<dbReference type="CDD" id="cd16259">
    <property type="entry name" value="RF3_III"/>
    <property type="match status" value="1"/>
</dbReference>
<evidence type="ECO:0000256" key="1">
    <source>
        <dbReference type="ARBA" id="ARBA00004496"/>
    </source>
</evidence>
<reference evidence="12 13" key="1">
    <citation type="submission" date="2020-08" db="EMBL/GenBank/DDBJ databases">
        <title>Genomic Encyclopedia of Type Strains, Phase IV (KMG-IV): sequencing the most valuable type-strain genomes for metagenomic binning, comparative biology and taxonomic classification.</title>
        <authorList>
            <person name="Goeker M."/>
        </authorList>
    </citation>
    <scope>NUCLEOTIDE SEQUENCE [LARGE SCALE GENOMIC DNA]</scope>
    <source>
        <strain evidence="12 13">DSM 23240</strain>
    </source>
</reference>
<protein>
    <recommendedName>
        <fullName evidence="8 9">Peptide chain release factor 3</fullName>
        <shortName evidence="9">RF-3</shortName>
    </recommendedName>
</protein>
<dbReference type="GO" id="GO:0016150">
    <property type="term" value="F:translation release factor activity, codon nonspecific"/>
    <property type="evidence" value="ECO:0007669"/>
    <property type="project" value="TreeGrafter"/>
</dbReference>
<dbReference type="CDD" id="cd03689">
    <property type="entry name" value="RF3_II"/>
    <property type="match status" value="1"/>
</dbReference>
<dbReference type="HAMAP" id="MF_00072">
    <property type="entry name" value="Rel_fac_3"/>
    <property type="match status" value="1"/>
</dbReference>
<keyword evidence="6 9" id="KW-0342">GTP-binding</keyword>
<feature type="region of interest" description="Disordered" evidence="10">
    <location>
        <begin position="1"/>
        <end position="33"/>
    </location>
</feature>
<dbReference type="InterPro" id="IPR027417">
    <property type="entry name" value="P-loop_NTPase"/>
</dbReference>
<dbReference type="InterPro" id="IPR038467">
    <property type="entry name" value="RF3_dom_3_sf"/>
</dbReference>
<feature type="compositionally biased region" description="Polar residues" evidence="10">
    <location>
        <begin position="19"/>
        <end position="33"/>
    </location>
</feature>
<dbReference type="PROSITE" id="PS00301">
    <property type="entry name" value="G_TR_1"/>
    <property type="match status" value="1"/>
</dbReference>
<dbReference type="InterPro" id="IPR004548">
    <property type="entry name" value="PrfC"/>
</dbReference>